<comment type="caution">
    <text evidence="2">The sequence shown here is derived from an EMBL/GenBank/DDBJ whole genome shotgun (WGS) entry which is preliminary data.</text>
</comment>
<name>A0ABQ5AUW9_9ASTR</name>
<keyword evidence="3" id="KW-1185">Reference proteome</keyword>
<reference evidence="2" key="1">
    <citation type="journal article" date="2022" name="Int. J. Mol. Sci.">
        <title>Draft Genome of Tanacetum Coccineum: Genomic Comparison of Closely Related Tanacetum-Family Plants.</title>
        <authorList>
            <person name="Yamashiro T."/>
            <person name="Shiraishi A."/>
            <person name="Nakayama K."/>
            <person name="Satake H."/>
        </authorList>
    </citation>
    <scope>NUCLEOTIDE SEQUENCE</scope>
</reference>
<dbReference type="EMBL" id="BQNB010012658">
    <property type="protein sequence ID" value="GJT06315.1"/>
    <property type="molecule type" value="Genomic_DNA"/>
</dbReference>
<dbReference type="Proteomes" id="UP001151760">
    <property type="component" value="Unassembled WGS sequence"/>
</dbReference>
<evidence type="ECO:0000313" key="3">
    <source>
        <dbReference type="Proteomes" id="UP001151760"/>
    </source>
</evidence>
<sequence length="999" mass="114039">MLSEAQGVSLQITSSVRELYTTFSTLAGKLWWRGRSSVFDLNKSGLCPSFVEVLTTKVLGPSRGGFLYWMDDPNITMGEYIRLEEEKARRCAITLTNEISSEKTLSCEPTVSSLTNEGDFRISFDDSDDEDHTPTVIYFDDLDFFNDFENEFPAIVYNDALTSKSDLLTESTLCPQHIDDFYLKDETSLSEYDEKEQNVLYFNDLFPFNIVQPGDLKSEKDNDDNEIDIIQSLGGIENTNKLLEESHDKINKVFIMKSLVMELNVNIMTWNHFVNGMLFNLIKNLYVPFGILFDPKRYYKDGDCAKMLRRLSYEYAYTNADIADFKERLGRIYSREIHWVQVVDFQEPVEIVWTDFHQEPSISGISLKRHLSKGDVHHQELPNSLRKSATSSKKEMRHYTKLGNGIITFCINAPLMTSITIRRPWPTTPQSGMKGHNRNIDSSSNSKGIAAIMNKLEKLGRDMKKLKENVHAIQVGCQTCEGAHLDKDCPLKRRSKRNGRKLNMENSVDLSQITDMTEASKIQASARRMVKKKFDQSTKPVEKLTTKLIKGLEESKTLPNEGFFDNEEQETDDSRMAEAVAALEATLKKKREEPKKVKPNDIRMPIILGRPLLATAHAQVDIFRKTISLEVGSEKVIFKMRSSFTTTNVEFIRSIKSETFVEDDNLKEIDYDLFIYDSESCEFNRILGRPEECEEDKTNTILGVIHDKLNDDWFNNTSEDEDDFEGLLDYLKPKSYDGFINLDDEAYNMRRCKLLGMTYEEPTPILIEKAKKKSWSPTDVLDWSRVEDYPGKGDLHLVLRLCYMMMAHSIAGRSQAPEKGMPELMRDALYDRILMEHREDGKAVVFTSRAWRRLFDTRGPLFVARLAEHFGLLTKERLQGLTVIMRELLVIDMAELPDAAAGAPGGAKDASTVDEGDQAVSAPIRRALAEQREVIGAMVRDFSRFIVWAASGIAQLLDSARVTYTPYSETHVPYQRCVRRRTDGASTSAAQQDQQQPDP</sequence>
<reference evidence="2" key="2">
    <citation type="submission" date="2022-01" db="EMBL/GenBank/DDBJ databases">
        <authorList>
            <person name="Yamashiro T."/>
            <person name="Shiraishi A."/>
            <person name="Satake H."/>
            <person name="Nakayama K."/>
        </authorList>
    </citation>
    <scope>NUCLEOTIDE SEQUENCE</scope>
</reference>
<proteinExistence type="predicted"/>
<accession>A0ABQ5AUW9</accession>
<gene>
    <name evidence="2" type="ORF">Tco_0840777</name>
</gene>
<feature type="region of interest" description="Disordered" evidence="1">
    <location>
        <begin position="425"/>
        <end position="445"/>
    </location>
</feature>
<evidence type="ECO:0000256" key="1">
    <source>
        <dbReference type="SAM" id="MobiDB-lite"/>
    </source>
</evidence>
<feature type="region of interest" description="Disordered" evidence="1">
    <location>
        <begin position="978"/>
        <end position="999"/>
    </location>
</feature>
<organism evidence="2 3">
    <name type="scientific">Tanacetum coccineum</name>
    <dbReference type="NCBI Taxonomy" id="301880"/>
    <lineage>
        <taxon>Eukaryota</taxon>
        <taxon>Viridiplantae</taxon>
        <taxon>Streptophyta</taxon>
        <taxon>Embryophyta</taxon>
        <taxon>Tracheophyta</taxon>
        <taxon>Spermatophyta</taxon>
        <taxon>Magnoliopsida</taxon>
        <taxon>eudicotyledons</taxon>
        <taxon>Gunneridae</taxon>
        <taxon>Pentapetalae</taxon>
        <taxon>asterids</taxon>
        <taxon>campanulids</taxon>
        <taxon>Asterales</taxon>
        <taxon>Asteraceae</taxon>
        <taxon>Asteroideae</taxon>
        <taxon>Anthemideae</taxon>
        <taxon>Anthemidinae</taxon>
        <taxon>Tanacetum</taxon>
    </lineage>
</organism>
<feature type="compositionally biased region" description="Low complexity" evidence="1">
    <location>
        <begin position="989"/>
        <end position="999"/>
    </location>
</feature>
<evidence type="ECO:0000313" key="2">
    <source>
        <dbReference type="EMBL" id="GJT06315.1"/>
    </source>
</evidence>
<protein>
    <submittedName>
        <fullName evidence="2">Uncharacterized protein</fullName>
    </submittedName>
</protein>